<dbReference type="Pfam" id="PF00300">
    <property type="entry name" value="His_Phos_1"/>
    <property type="match status" value="1"/>
</dbReference>
<dbReference type="NCBIfam" id="TIGR00249">
    <property type="entry name" value="sixA"/>
    <property type="match status" value="1"/>
</dbReference>
<dbReference type="PANTHER" id="PTHR20935">
    <property type="entry name" value="PHOSPHOGLYCERATE MUTASE-RELATED"/>
    <property type="match status" value="1"/>
</dbReference>
<protein>
    <submittedName>
        <fullName evidence="2">Phosphohistidine phosphatase SixA</fullName>
    </submittedName>
</protein>
<dbReference type="Gene3D" id="3.40.50.1240">
    <property type="entry name" value="Phosphoglycerate mutase-like"/>
    <property type="match status" value="1"/>
</dbReference>
<dbReference type="InterPro" id="IPR029033">
    <property type="entry name" value="His_PPase_superfam"/>
</dbReference>
<reference evidence="2 3" key="1">
    <citation type="submission" date="2019-02" db="EMBL/GenBank/DDBJ databases">
        <authorList>
            <person name="Fomenkov A."/>
            <person name="Dubinina G."/>
            <person name="Grabovich M."/>
            <person name="Vincze T."/>
            <person name="Roberts R.J."/>
        </authorList>
    </citation>
    <scope>NUCLEOTIDE SEQUENCE [LARGE SCALE GENOMIC DNA]</scope>
    <source>
        <strain evidence="2 3">P</strain>
    </source>
</reference>
<dbReference type="KEGG" id="sper:EW093_08070"/>
<keyword evidence="3" id="KW-1185">Reference proteome</keyword>
<dbReference type="InterPro" id="IPR051021">
    <property type="entry name" value="Mito_Ser/Thr_phosphatase"/>
</dbReference>
<dbReference type="AlphaFoldDB" id="A0A5C1QAX0"/>
<reference evidence="2 3" key="2">
    <citation type="submission" date="2019-09" db="EMBL/GenBank/DDBJ databases">
        <title>Complete Genome Sequence and Methylome Analysis of free living Spirochaetas.</title>
        <authorList>
            <person name="Leshcheva N."/>
            <person name="Mikheeva N."/>
        </authorList>
    </citation>
    <scope>NUCLEOTIDE SEQUENCE [LARGE SCALE GENOMIC DNA]</scope>
    <source>
        <strain evidence="2 3">P</strain>
    </source>
</reference>
<dbReference type="SUPFAM" id="SSF53254">
    <property type="entry name" value="Phosphoglycerate mutase-like"/>
    <property type="match status" value="1"/>
</dbReference>
<dbReference type="CDD" id="cd07067">
    <property type="entry name" value="HP_PGM_like"/>
    <property type="match status" value="1"/>
</dbReference>
<organism evidence="2 3">
    <name type="scientific">Thiospirochaeta perfilievii</name>
    <dbReference type="NCBI Taxonomy" id="252967"/>
    <lineage>
        <taxon>Bacteria</taxon>
        <taxon>Pseudomonadati</taxon>
        <taxon>Spirochaetota</taxon>
        <taxon>Spirochaetia</taxon>
        <taxon>Spirochaetales</taxon>
        <taxon>Spirochaetaceae</taxon>
        <taxon>Thiospirochaeta</taxon>
    </lineage>
</organism>
<dbReference type="RefSeq" id="WP_149567904.1">
    <property type="nucleotide sequence ID" value="NZ_CP035807.1"/>
</dbReference>
<dbReference type="GO" id="GO:0005737">
    <property type="term" value="C:cytoplasm"/>
    <property type="evidence" value="ECO:0007669"/>
    <property type="project" value="InterPro"/>
</dbReference>
<evidence type="ECO:0000256" key="1">
    <source>
        <dbReference type="ARBA" id="ARBA00022801"/>
    </source>
</evidence>
<sequence>MKLYLLRHGDAEIFSSNGDRSRVLTEEGMAQSKVAGRYLKNIHPSVVLLSTYVRAKETLTIVNREGGSCALREFISMDVAPNASVDDLMVEINEYKEDSVLVVGHNPQLSNLIYDLTGQNKVMGNCSFAEIDLESNKLLQFIPVEDMSV</sequence>
<evidence type="ECO:0000313" key="3">
    <source>
        <dbReference type="Proteomes" id="UP000323824"/>
    </source>
</evidence>
<proteinExistence type="predicted"/>
<name>A0A5C1QAX0_9SPIO</name>
<dbReference type="OrthoDB" id="9810154at2"/>
<gene>
    <name evidence="2" type="primary">sixA</name>
    <name evidence="2" type="ORF">EW093_08070</name>
</gene>
<dbReference type="SMART" id="SM00855">
    <property type="entry name" value="PGAM"/>
    <property type="match status" value="1"/>
</dbReference>
<evidence type="ECO:0000313" key="2">
    <source>
        <dbReference type="EMBL" id="QEN04661.1"/>
    </source>
</evidence>
<keyword evidence="1" id="KW-0378">Hydrolase</keyword>
<dbReference type="Proteomes" id="UP000323824">
    <property type="component" value="Chromosome"/>
</dbReference>
<dbReference type="InterPro" id="IPR004449">
    <property type="entry name" value="SixA"/>
</dbReference>
<dbReference type="EMBL" id="CP035807">
    <property type="protein sequence ID" value="QEN04661.1"/>
    <property type="molecule type" value="Genomic_DNA"/>
</dbReference>
<dbReference type="InterPro" id="IPR013078">
    <property type="entry name" value="His_Pase_superF_clade-1"/>
</dbReference>
<accession>A0A5C1QAX0</accession>
<dbReference type="GO" id="GO:0101006">
    <property type="term" value="F:protein histidine phosphatase activity"/>
    <property type="evidence" value="ECO:0007669"/>
    <property type="project" value="InterPro"/>
</dbReference>